<feature type="region of interest" description="Disordered" evidence="2">
    <location>
        <begin position="1033"/>
        <end position="1066"/>
    </location>
</feature>
<feature type="region of interest" description="Disordered" evidence="2">
    <location>
        <begin position="103"/>
        <end position="168"/>
    </location>
</feature>
<dbReference type="GeneID" id="114428542"/>
<dbReference type="OrthoDB" id="10046318at2759"/>
<dbReference type="CTD" id="145508"/>
<evidence type="ECO:0000313" key="4">
    <source>
        <dbReference type="RefSeq" id="XP_028252856.1"/>
    </source>
</evidence>
<feature type="compositionally biased region" description="Basic and acidic residues" evidence="2">
    <location>
        <begin position="13"/>
        <end position="40"/>
    </location>
</feature>
<accession>A0A6P7HLL0</accession>
<dbReference type="AlphaFoldDB" id="A0A6P7HLL0"/>
<keyword evidence="3" id="KW-1185">Reference proteome</keyword>
<dbReference type="PANTHER" id="PTHR46657">
    <property type="entry name" value="CENTROSOMAL PROTEIN OF 128 KDA"/>
    <property type="match status" value="1"/>
</dbReference>
<evidence type="ECO:0000313" key="3">
    <source>
        <dbReference type="Proteomes" id="UP000515145"/>
    </source>
</evidence>
<protein>
    <submittedName>
        <fullName evidence="4">Centrosomal protein of 128 kDa</fullName>
    </submittedName>
</protein>
<feature type="coiled-coil region" evidence="1">
    <location>
        <begin position="391"/>
        <end position="545"/>
    </location>
</feature>
<feature type="compositionally biased region" description="Basic and acidic residues" evidence="2">
    <location>
        <begin position="277"/>
        <end position="293"/>
    </location>
</feature>
<feature type="compositionally biased region" description="Polar residues" evidence="2">
    <location>
        <begin position="1033"/>
        <end position="1049"/>
    </location>
</feature>
<feature type="compositionally biased region" description="Basic and acidic residues" evidence="2">
    <location>
        <begin position="224"/>
        <end position="259"/>
    </location>
</feature>
<feature type="region of interest" description="Disordered" evidence="2">
    <location>
        <begin position="210"/>
        <end position="293"/>
    </location>
</feature>
<proteinExistence type="predicted"/>
<feature type="compositionally biased region" description="Polar residues" evidence="2">
    <location>
        <begin position="1"/>
        <end position="11"/>
    </location>
</feature>
<organism evidence="3 4">
    <name type="scientific">Parambassis ranga</name>
    <name type="common">Indian glassy fish</name>
    <dbReference type="NCBI Taxonomy" id="210632"/>
    <lineage>
        <taxon>Eukaryota</taxon>
        <taxon>Metazoa</taxon>
        <taxon>Chordata</taxon>
        <taxon>Craniata</taxon>
        <taxon>Vertebrata</taxon>
        <taxon>Euteleostomi</taxon>
        <taxon>Actinopterygii</taxon>
        <taxon>Neopterygii</taxon>
        <taxon>Teleostei</taxon>
        <taxon>Neoteleostei</taxon>
        <taxon>Acanthomorphata</taxon>
        <taxon>Ovalentaria</taxon>
        <taxon>Ambassidae</taxon>
        <taxon>Parambassis</taxon>
    </lineage>
</organism>
<reference evidence="4" key="1">
    <citation type="submission" date="2025-08" db="UniProtKB">
        <authorList>
            <consortium name="RefSeq"/>
        </authorList>
    </citation>
    <scope>IDENTIFICATION</scope>
</reference>
<sequence>MPQTMDTSSESDSYDRTRRNRPRGREAHRTHGRDRARDSEGGGDGRVADISEKISTLANTLQDTSRNLTNVDRMLGQYREHTDDQAEAMALLRENLEESISQLQSKRLGRSNGVRSSSASTLHTSDLEACSGSEGQRFYPTSTLRDYPGTSARKRRSRSASVRFKDSSLQGGDIHTLHQSLRDLRSDQLRLSDDLDREILRRNRSEIDTRRAMESLTEHMTTPQKRDSVSSRVERRLQELEREMHSEHRSVERETRPEQRVTMSDEQQEASGRWRVQTHEREEATTARLLNADRAKSELEQELARARKLLKQSDDCRESLLQQVEDMRGELQRTRTENTELQRARLLETSQPSAQPHGNHTDREGRRGGLQGPDRSDLEKEVAELRVQLCKVSVLGEVEELKRALDCKEKERLQLSLQVKELSSDLAEREQQQLRMLEKLNDIQSRGQTERRETEALLQESMRSRDELKTRAQEAVHQWRSKCKRLQKELEEERAQVQFHTDKSVQAAREKESSQAQLKALSQQTEAARRELAEILGRLAQREEELHRKDVELSETHQRQLSLQQKIREAREVSAVREDESQRQATMYARLKEEIQRLEEQVNVQARRGQKDQDTHNELQAALKQMTTAHAQLTQRLNEEERSRKELQKGNMELQAKLTELQKERAALSQHLQLEREVHQKELDNTKATMEEARMRKDREVQDMLQLCHKEREEIQARVREVKADAASDKELCGALRIKLDRMKDECDKLATQLSTKDEAHALLHRKYQLLKQELEDKVRSGQRRHASESEIVKLEQKVSQMEAEQEDVFTSVGEEVDTACRSLARNGEDKLQAISQRPGLVKDPHRWLAETKTKLRWLCEEVRERDTREQRLRKQHQQNRDQLKALRQSRDSEHAALLQRLEQQEKLLQSVNTEKKDLLERGRRKEEEIRNLQDRVLDLEMKTREALDHLEAIPEKQCLMENFKDLEESQQQRERVEQRYTKYKEIVWDLQHQLDESKRRIQEYREEKLDATSRSLRLAALSSSIKGHSTFLSSSLRSETLSPNKGLTSSDLDDSKSDGAGALTH</sequence>
<dbReference type="RefSeq" id="XP_028252856.1">
    <property type="nucleotide sequence ID" value="XM_028397055.1"/>
</dbReference>
<feature type="compositionally biased region" description="Polar residues" evidence="2">
    <location>
        <begin position="348"/>
        <end position="358"/>
    </location>
</feature>
<evidence type="ECO:0000256" key="2">
    <source>
        <dbReference type="SAM" id="MobiDB-lite"/>
    </source>
</evidence>
<keyword evidence="1" id="KW-0175">Coiled coil</keyword>
<feature type="compositionally biased region" description="Polar residues" evidence="2">
    <location>
        <begin position="113"/>
        <end position="124"/>
    </location>
</feature>
<dbReference type="InParanoid" id="A0A6P7HLL0"/>
<dbReference type="PANTHER" id="PTHR46657:SF1">
    <property type="entry name" value="CENTROSOMAL PROTEIN OF 128 KDA"/>
    <property type="match status" value="1"/>
</dbReference>
<name>A0A6P7HLL0_9TELE</name>
<dbReference type="InterPro" id="IPR026652">
    <property type="entry name" value="CEP128"/>
</dbReference>
<evidence type="ECO:0000256" key="1">
    <source>
        <dbReference type="SAM" id="Coils"/>
    </source>
</evidence>
<feature type="region of interest" description="Disordered" evidence="2">
    <location>
        <begin position="1"/>
        <end position="50"/>
    </location>
</feature>
<feature type="region of interest" description="Disordered" evidence="2">
    <location>
        <begin position="869"/>
        <end position="890"/>
    </location>
</feature>
<feature type="region of interest" description="Disordered" evidence="2">
    <location>
        <begin position="347"/>
        <end position="377"/>
    </location>
</feature>
<dbReference type="GO" id="GO:0005814">
    <property type="term" value="C:centriole"/>
    <property type="evidence" value="ECO:0007669"/>
    <property type="project" value="TreeGrafter"/>
</dbReference>
<gene>
    <name evidence="4" type="primary">cep128</name>
</gene>
<dbReference type="GO" id="GO:0000922">
    <property type="term" value="C:spindle pole"/>
    <property type="evidence" value="ECO:0007669"/>
    <property type="project" value="TreeGrafter"/>
</dbReference>
<dbReference type="Proteomes" id="UP000515145">
    <property type="component" value="Chromosome 24"/>
</dbReference>
<feature type="coiled-coil region" evidence="1">
    <location>
        <begin position="581"/>
        <end position="760"/>
    </location>
</feature>